<dbReference type="Proteomes" id="UP001151760">
    <property type="component" value="Unassembled WGS sequence"/>
</dbReference>
<dbReference type="SUPFAM" id="SSF117289">
    <property type="entry name" value="Nucleoporin domain"/>
    <property type="match status" value="1"/>
</dbReference>
<dbReference type="EMBL" id="BQNB010020715">
    <property type="protein sequence ID" value="GJT98866.1"/>
    <property type="molecule type" value="Genomic_DNA"/>
</dbReference>
<dbReference type="Gene3D" id="2.130.10.10">
    <property type="entry name" value="YVTN repeat-like/Quinoprotein amine dehydrogenase"/>
    <property type="match status" value="1"/>
</dbReference>
<evidence type="ECO:0000313" key="4">
    <source>
        <dbReference type="EMBL" id="GJT98866.1"/>
    </source>
</evidence>
<dbReference type="PANTHER" id="PTHR33116">
    <property type="entry name" value="REVERSE TRANSCRIPTASE ZINC-BINDING DOMAIN-CONTAINING PROTEIN-RELATED-RELATED"/>
    <property type="match status" value="1"/>
</dbReference>
<protein>
    <recommendedName>
        <fullName evidence="3">Reverse transcriptase zinc-binding domain-containing protein</fullName>
    </recommendedName>
</protein>
<dbReference type="SMART" id="SM00320">
    <property type="entry name" value="WD40"/>
    <property type="match status" value="1"/>
</dbReference>
<dbReference type="PANTHER" id="PTHR33116:SF76">
    <property type="entry name" value="DUF4283 DOMAIN-CONTAINING PROTEIN"/>
    <property type="match status" value="1"/>
</dbReference>
<evidence type="ECO:0000313" key="5">
    <source>
        <dbReference type="Proteomes" id="UP001151760"/>
    </source>
</evidence>
<evidence type="ECO:0000259" key="3">
    <source>
        <dbReference type="Pfam" id="PF13966"/>
    </source>
</evidence>
<keyword evidence="2" id="KW-0812">Transmembrane</keyword>
<evidence type="ECO:0000256" key="1">
    <source>
        <dbReference type="PROSITE-ProRule" id="PRU00221"/>
    </source>
</evidence>
<dbReference type="InterPro" id="IPR015943">
    <property type="entry name" value="WD40/YVTN_repeat-like_dom_sf"/>
</dbReference>
<reference evidence="4" key="2">
    <citation type="submission" date="2022-01" db="EMBL/GenBank/DDBJ databases">
        <authorList>
            <person name="Yamashiro T."/>
            <person name="Shiraishi A."/>
            <person name="Satake H."/>
            <person name="Nakayama K."/>
        </authorList>
    </citation>
    <scope>NUCLEOTIDE SEQUENCE</scope>
</reference>
<feature type="domain" description="Reverse transcriptase zinc-binding" evidence="3">
    <location>
        <begin position="26"/>
        <end position="110"/>
    </location>
</feature>
<evidence type="ECO:0000256" key="2">
    <source>
        <dbReference type="SAM" id="Phobius"/>
    </source>
</evidence>
<accession>A0ABQ5IFC6</accession>
<proteinExistence type="predicted"/>
<organism evidence="4 5">
    <name type="scientific">Tanacetum coccineum</name>
    <dbReference type="NCBI Taxonomy" id="301880"/>
    <lineage>
        <taxon>Eukaryota</taxon>
        <taxon>Viridiplantae</taxon>
        <taxon>Streptophyta</taxon>
        <taxon>Embryophyta</taxon>
        <taxon>Tracheophyta</taxon>
        <taxon>Spermatophyta</taxon>
        <taxon>Magnoliopsida</taxon>
        <taxon>eudicotyledons</taxon>
        <taxon>Gunneridae</taxon>
        <taxon>Pentapetalae</taxon>
        <taxon>asterids</taxon>
        <taxon>campanulids</taxon>
        <taxon>Asterales</taxon>
        <taxon>Asteraceae</taxon>
        <taxon>Asteroideae</taxon>
        <taxon>Anthemideae</taxon>
        <taxon>Anthemidinae</taxon>
        <taxon>Tanacetum</taxon>
    </lineage>
</organism>
<comment type="caution">
    <text evidence="4">The sequence shown here is derived from an EMBL/GenBank/DDBJ whole genome shotgun (WGS) entry which is preliminary data.</text>
</comment>
<name>A0ABQ5IFC6_9ASTR</name>
<keyword evidence="2" id="KW-0472">Membrane</keyword>
<dbReference type="Pfam" id="PF13966">
    <property type="entry name" value="zf-RVT"/>
    <property type="match status" value="1"/>
</dbReference>
<dbReference type="PROSITE" id="PS50082">
    <property type="entry name" value="WD_REPEATS_2"/>
    <property type="match status" value="1"/>
</dbReference>
<keyword evidence="5" id="KW-1185">Reference proteome</keyword>
<dbReference type="InterPro" id="IPR026960">
    <property type="entry name" value="RVT-Znf"/>
</dbReference>
<reference evidence="4" key="1">
    <citation type="journal article" date="2022" name="Int. J. Mol. Sci.">
        <title>Draft Genome of Tanacetum Coccineum: Genomic Comparison of Closely Related Tanacetum-Family Plants.</title>
        <authorList>
            <person name="Yamashiro T."/>
            <person name="Shiraishi A."/>
            <person name="Nakayama K."/>
            <person name="Satake H."/>
        </authorList>
    </citation>
    <scope>NUCLEOTIDE SEQUENCE</scope>
</reference>
<sequence>MTLPQATRDQERIIQIPAFIKSHTRSAVWNCLRPRDAVVPWYNVVWFNYCIPRHEFHMWLVVKRRLKTHDMPRQWDIHGSLLSFQCPLCDGQPDSHEHLFFECTFAMQVWDSMKVMAGLSNVMGSITVIVDTLIPMSKHRSARSVIAKLVVAACCYYIWQERNFRLFKNKRDLHSTSLIVLRRRMAVYVLFYCYIVWHVTYVFVVVQARLEVNVNVARCARFSPDGRYLASASADTSIKLFELHDLSLDEFRTINPVFDESVYDYLGVKNSVKKLSSYGSTSSECVADQLNFWISKLNLEGECKN</sequence>
<dbReference type="InterPro" id="IPR001680">
    <property type="entry name" value="WD40_rpt"/>
</dbReference>
<keyword evidence="2" id="KW-1133">Transmembrane helix</keyword>
<gene>
    <name evidence="4" type="ORF">Tco_1094384</name>
</gene>
<feature type="transmembrane region" description="Helical" evidence="2">
    <location>
        <begin position="185"/>
        <end position="206"/>
    </location>
</feature>
<keyword evidence="1" id="KW-0853">WD repeat</keyword>
<feature type="repeat" description="WD" evidence="1">
    <location>
        <begin position="210"/>
        <end position="243"/>
    </location>
</feature>